<organism evidence="5 6">
    <name type="scientific">Terriglobus roseus</name>
    <dbReference type="NCBI Taxonomy" id="392734"/>
    <lineage>
        <taxon>Bacteria</taxon>
        <taxon>Pseudomonadati</taxon>
        <taxon>Acidobacteriota</taxon>
        <taxon>Terriglobia</taxon>
        <taxon>Terriglobales</taxon>
        <taxon>Acidobacteriaceae</taxon>
        <taxon>Terriglobus</taxon>
    </lineage>
</organism>
<dbReference type="Proteomes" id="UP000182409">
    <property type="component" value="Unassembled WGS sequence"/>
</dbReference>
<dbReference type="Gene3D" id="2.60.40.1120">
    <property type="entry name" value="Carboxypeptidase-like, regulatory domain"/>
    <property type="match status" value="1"/>
</dbReference>
<dbReference type="Pfam" id="PF25183">
    <property type="entry name" value="OMP_b-brl_4"/>
    <property type="match status" value="1"/>
</dbReference>
<accession>A0A1H4IYZ0</accession>
<evidence type="ECO:0000259" key="4">
    <source>
        <dbReference type="Pfam" id="PF25183"/>
    </source>
</evidence>
<proteinExistence type="predicted"/>
<evidence type="ECO:0000313" key="6">
    <source>
        <dbReference type="Proteomes" id="UP000182409"/>
    </source>
</evidence>
<comment type="subcellular location">
    <subcellularLocation>
        <location evidence="1">Cell outer membrane</location>
    </subcellularLocation>
</comment>
<keyword evidence="5" id="KW-0121">Carboxypeptidase</keyword>
<evidence type="ECO:0000256" key="2">
    <source>
        <dbReference type="ARBA" id="ARBA00023136"/>
    </source>
</evidence>
<dbReference type="Gene3D" id="2.40.170.20">
    <property type="entry name" value="TonB-dependent receptor, beta-barrel domain"/>
    <property type="match status" value="1"/>
</dbReference>
<dbReference type="InterPro" id="IPR036942">
    <property type="entry name" value="Beta-barrel_TonB_sf"/>
</dbReference>
<dbReference type="GO" id="GO:0009279">
    <property type="term" value="C:cell outer membrane"/>
    <property type="evidence" value="ECO:0007669"/>
    <property type="project" value="UniProtKB-SubCell"/>
</dbReference>
<dbReference type="AlphaFoldDB" id="A0A1H4IYZ0"/>
<evidence type="ECO:0000256" key="3">
    <source>
        <dbReference type="ARBA" id="ARBA00023237"/>
    </source>
</evidence>
<evidence type="ECO:0000256" key="1">
    <source>
        <dbReference type="ARBA" id="ARBA00004442"/>
    </source>
</evidence>
<reference evidence="5 6" key="1">
    <citation type="submission" date="2016-10" db="EMBL/GenBank/DDBJ databases">
        <authorList>
            <person name="de Groot N.N."/>
        </authorList>
    </citation>
    <scope>NUCLEOTIDE SEQUENCE [LARGE SCALE GENOMIC DNA]</scope>
    <source>
        <strain evidence="5 6">AB35.6</strain>
    </source>
</reference>
<feature type="domain" description="TonB-dependent transporter Oar-like beta-barrel" evidence="4">
    <location>
        <begin position="223"/>
        <end position="1055"/>
    </location>
</feature>
<gene>
    <name evidence="5" type="ORF">SAMN05443244_0203</name>
</gene>
<dbReference type="Pfam" id="PF13620">
    <property type="entry name" value="CarboxypepD_reg"/>
    <property type="match status" value="1"/>
</dbReference>
<keyword evidence="3" id="KW-0998">Cell outer membrane</keyword>
<dbReference type="InterPro" id="IPR057601">
    <property type="entry name" value="Oar-like_b-barrel"/>
</dbReference>
<keyword evidence="5" id="KW-0378">Hydrolase</keyword>
<evidence type="ECO:0000313" key="5">
    <source>
        <dbReference type="EMBL" id="SEB39035.1"/>
    </source>
</evidence>
<sequence>MSAQVANNTSLVGTITDTTGAVVAGAHVTAVNTATKVKYAGTTNEQGFYQIQFVQPGSYDVSVEQSGYSHVTSRGTEVLLNMAARTDVTLKVGSSSTEITVTAETPALSTDDALVGETLTSKQVENLPMASRRVMELASTNPSIIVGPKTSYSGTPPGANYIGAGTREVTNSLTLDGITIMNSLISNSPVTPNADAVGAVQTQTGNYTAQYGAYMGVHINVDTKAGTNSFHGTAFDYVQNTAFNAKSFLASSTAKTPVQHFNQFGFVLDGPVVLPFLYNGRDKLFFMGSYEGVRQKQETTTVATLLTSAMQRGDFSAITTPLRNPAGGFYTNNQVPVSAVAAKLLQYYATPNVAGLTNNANQSVPNSFMQDQTLDRVDYNIGEKVRLFARFDYQTIQTASGNIVPTSASSSPTKNTNGLIAYTHIITPRLINDFRIGFNKLSSNALNYFYTAGLNNAGTALGIPGFNADTANANPGIPTVLITNYTGLGAEGTNWFQDDRTIHGYDQISYNFGKHNIMVGADIRKMSIGRAAGNTPRGQFNFNGSYTGNAAADFIAGDIYQTTTPVYQVKGSVASWRNGFFAQDNWQASQKLTVQYGVRYELPLAPYSLNGFARILNSDYTALIPNSTATTGASFVPTPGFKFVGSNTNLVSPRLGLAYRANEKVVIRGGGGIYYNPNHLNAFTLASTNYPLAASVVYTVANAATAPLTYTNPTGGQGGAAAPVAGTPGTYVSAFTDNHYLPTPRMYQWNLDTGVEMWKGGALELQYLGSKSVYLDRSYYPNQPLPSVAATTNANRPYQLFGQIRQINNDSFSTYNGLSAIYRQHAYKGLDVMLGYTWAHNMDTSSDANGGGTAMIQNNLRADYANSNWDIRNRFVGTVTYAMPEFRKLGLIGNSLLGGWHANGIVTLQGGIPFNVGITDDRAHVLGIGTQRPNFVHLGNSASCGRSTVISKTACIDTTAYALPALGTFGTLHRNDIKGPGFANVNFSMSKDFAIFERLKLQLRGEAFNLFNHANLGNPNSTLPSATTAGAFNFSGSNFGTISQMASGYQPRTLQLAGKINF</sequence>
<dbReference type="InterPro" id="IPR008969">
    <property type="entry name" value="CarboxyPept-like_regulatory"/>
</dbReference>
<keyword evidence="2" id="KW-0472">Membrane</keyword>
<keyword evidence="5" id="KW-0645">Protease</keyword>
<protein>
    <submittedName>
        <fullName evidence="5">Carboxypeptidase regulatory-like domain-containing protein</fullName>
    </submittedName>
</protein>
<dbReference type="SUPFAM" id="SSF56935">
    <property type="entry name" value="Porins"/>
    <property type="match status" value="1"/>
</dbReference>
<name>A0A1H4IYZ0_9BACT</name>
<dbReference type="GO" id="GO:0004180">
    <property type="term" value="F:carboxypeptidase activity"/>
    <property type="evidence" value="ECO:0007669"/>
    <property type="project" value="UniProtKB-KW"/>
</dbReference>
<dbReference type="EMBL" id="FNSD01000001">
    <property type="protein sequence ID" value="SEB39035.1"/>
    <property type="molecule type" value="Genomic_DNA"/>
</dbReference>
<dbReference type="SUPFAM" id="SSF49464">
    <property type="entry name" value="Carboxypeptidase regulatory domain-like"/>
    <property type="match status" value="1"/>
</dbReference>